<sequence>MEIISVGWGVRAAILHVTRTRTPLKFTLYPMVHLGEARYYEEMSRRLRAHDLIVAEGVVSTDKRGRAVTLAYELPAESVLFLNRKMSPPIPSSASLRSASTSRSS</sequence>
<evidence type="ECO:0000256" key="1">
    <source>
        <dbReference type="SAM" id="MobiDB-lite"/>
    </source>
</evidence>
<dbReference type="EMBL" id="JBHTIS010002761">
    <property type="protein sequence ID" value="MFD1050330.1"/>
    <property type="molecule type" value="Genomic_DNA"/>
</dbReference>
<feature type="non-terminal residue" evidence="2">
    <location>
        <position position="105"/>
    </location>
</feature>
<evidence type="ECO:0000313" key="2">
    <source>
        <dbReference type="EMBL" id="MFD1050330.1"/>
    </source>
</evidence>
<protein>
    <submittedName>
        <fullName evidence="2">Uncharacterized protein</fullName>
    </submittedName>
</protein>
<reference evidence="3" key="1">
    <citation type="journal article" date="2019" name="Int. J. Syst. Evol. Microbiol.">
        <title>The Global Catalogue of Microorganisms (GCM) 10K type strain sequencing project: providing services to taxonomists for standard genome sequencing and annotation.</title>
        <authorList>
            <consortium name="The Broad Institute Genomics Platform"/>
            <consortium name="The Broad Institute Genome Sequencing Center for Infectious Disease"/>
            <person name="Wu L."/>
            <person name="Ma J."/>
        </authorList>
    </citation>
    <scope>NUCLEOTIDE SEQUENCE [LARGE SCALE GENOMIC DNA]</scope>
    <source>
        <strain evidence="3">JCM 31486</strain>
    </source>
</reference>
<gene>
    <name evidence="2" type="ORF">ACFQ1S_34795</name>
</gene>
<accession>A0ABW3MLM6</accession>
<evidence type="ECO:0000313" key="3">
    <source>
        <dbReference type="Proteomes" id="UP001597045"/>
    </source>
</evidence>
<proteinExistence type="predicted"/>
<feature type="region of interest" description="Disordered" evidence="1">
    <location>
        <begin position="86"/>
        <end position="105"/>
    </location>
</feature>
<comment type="caution">
    <text evidence="2">The sequence shown here is derived from an EMBL/GenBank/DDBJ whole genome shotgun (WGS) entry which is preliminary data.</text>
</comment>
<dbReference type="Proteomes" id="UP001597045">
    <property type="component" value="Unassembled WGS sequence"/>
</dbReference>
<feature type="compositionally biased region" description="Low complexity" evidence="1">
    <location>
        <begin position="92"/>
        <end position="105"/>
    </location>
</feature>
<keyword evidence="3" id="KW-1185">Reference proteome</keyword>
<name>A0ABW3MLM6_9PSEU</name>
<organism evidence="2 3">
    <name type="scientific">Kibdelosporangium lantanae</name>
    <dbReference type="NCBI Taxonomy" id="1497396"/>
    <lineage>
        <taxon>Bacteria</taxon>
        <taxon>Bacillati</taxon>
        <taxon>Actinomycetota</taxon>
        <taxon>Actinomycetes</taxon>
        <taxon>Pseudonocardiales</taxon>
        <taxon>Pseudonocardiaceae</taxon>
        <taxon>Kibdelosporangium</taxon>
    </lineage>
</organism>